<evidence type="ECO:0000256" key="4">
    <source>
        <dbReference type="ARBA" id="ARBA00011747"/>
    </source>
</evidence>
<dbReference type="Gene3D" id="3.40.50.1440">
    <property type="entry name" value="Tubulin/FtsZ, GTPase domain"/>
    <property type="match status" value="1"/>
</dbReference>
<evidence type="ECO:0000256" key="7">
    <source>
        <dbReference type="ARBA" id="ARBA00022741"/>
    </source>
</evidence>
<comment type="subunit">
    <text evidence="4 11">Dimer of alpha and beta chains. A typical microtubule is a hollow water-filled tube with an outer diameter of 25 nm and an inner diameter of 15 nM. Alpha-beta heterodimers associate head-to-tail to form protofilaments running lengthwise along the microtubule wall with the beta-tubulin subunit facing the microtubule plus end conferring a structural polarity. Microtubules usually have 13 protofilaments but different protofilament numbers can be found in some organisms and specialized cells.</text>
</comment>
<dbReference type="PROSITE" id="PS00227">
    <property type="entry name" value="TUBULIN"/>
    <property type="match status" value="1"/>
</dbReference>
<evidence type="ECO:0000313" key="15">
    <source>
        <dbReference type="Proteomes" id="UP000616769"/>
    </source>
</evidence>
<protein>
    <recommendedName>
        <fullName evidence="11">Tubulin beta chain</fullName>
    </recommendedName>
</protein>
<dbReference type="InterPro" id="IPR002453">
    <property type="entry name" value="Beta_tubulin"/>
</dbReference>
<organism evidence="14 15">
    <name type="scientific">Sarcoptes scabiei</name>
    <name type="common">Itch mite</name>
    <name type="synonym">Acarus scabiei</name>
    <dbReference type="NCBI Taxonomy" id="52283"/>
    <lineage>
        <taxon>Eukaryota</taxon>
        <taxon>Metazoa</taxon>
        <taxon>Ecdysozoa</taxon>
        <taxon>Arthropoda</taxon>
        <taxon>Chelicerata</taxon>
        <taxon>Arachnida</taxon>
        <taxon>Acari</taxon>
        <taxon>Acariformes</taxon>
        <taxon>Sarcoptiformes</taxon>
        <taxon>Astigmata</taxon>
        <taxon>Psoroptidia</taxon>
        <taxon>Sarcoptoidea</taxon>
        <taxon>Sarcoptidae</taxon>
        <taxon>Sarcoptinae</taxon>
        <taxon>Sarcoptes</taxon>
    </lineage>
</organism>
<dbReference type="GO" id="GO:0007017">
    <property type="term" value="P:microtubule-based process"/>
    <property type="evidence" value="ECO:0007669"/>
    <property type="project" value="InterPro"/>
</dbReference>
<dbReference type="EMBL" id="JXLN01012894">
    <property type="protein sequence ID" value="KPM08934.1"/>
    <property type="molecule type" value="Genomic_DNA"/>
</dbReference>
<evidence type="ECO:0000256" key="2">
    <source>
        <dbReference type="ARBA" id="ARBA00004245"/>
    </source>
</evidence>
<feature type="domain" description="Tubulin/FtsZ GTPase" evidence="13">
    <location>
        <begin position="47"/>
        <end position="220"/>
    </location>
</feature>
<feature type="compositionally biased region" description="Acidic residues" evidence="12">
    <location>
        <begin position="222"/>
        <end position="238"/>
    </location>
</feature>
<dbReference type="PANTHER" id="PTHR36527">
    <property type="entry name" value="OS01G0282866 PROTEIN"/>
    <property type="match status" value="1"/>
</dbReference>
<evidence type="ECO:0000256" key="11">
    <source>
        <dbReference type="RuleBase" id="RU000352"/>
    </source>
</evidence>
<dbReference type="InterPro" id="IPR003008">
    <property type="entry name" value="Tubulin_FtsZ_GTPase"/>
</dbReference>
<keyword evidence="5" id="KW-0963">Cytoplasm</keyword>
<evidence type="ECO:0000256" key="12">
    <source>
        <dbReference type="SAM" id="MobiDB-lite"/>
    </source>
</evidence>
<proteinExistence type="inferred from homology"/>
<dbReference type="GO" id="GO:0005200">
    <property type="term" value="F:structural constituent of cytoskeleton"/>
    <property type="evidence" value="ECO:0007669"/>
    <property type="project" value="InterPro"/>
</dbReference>
<evidence type="ECO:0000256" key="9">
    <source>
        <dbReference type="ARBA" id="ARBA00023212"/>
    </source>
</evidence>
<dbReference type="InterPro" id="IPR008280">
    <property type="entry name" value="Tub_FtsZ_C"/>
</dbReference>
<dbReference type="Proteomes" id="UP000616769">
    <property type="component" value="Unassembled WGS sequence"/>
</dbReference>
<dbReference type="Pfam" id="PF00091">
    <property type="entry name" value="Tubulin"/>
    <property type="match status" value="1"/>
</dbReference>
<dbReference type="PROSITE" id="PS00228">
    <property type="entry name" value="TUBULIN_B_AUTOREG"/>
    <property type="match status" value="1"/>
</dbReference>
<keyword evidence="9" id="KW-0206">Cytoskeleton</keyword>
<evidence type="ECO:0000256" key="3">
    <source>
        <dbReference type="ARBA" id="ARBA00009636"/>
    </source>
</evidence>
<dbReference type="GO" id="GO:0005525">
    <property type="term" value="F:GTP binding"/>
    <property type="evidence" value="ECO:0007669"/>
    <property type="project" value="UniProtKB-UniRule"/>
</dbReference>
<comment type="similarity">
    <text evidence="3 11">Belongs to the tubulin family.</text>
</comment>
<dbReference type="PRINTS" id="PR01161">
    <property type="entry name" value="TUBULIN"/>
</dbReference>
<evidence type="ECO:0000256" key="10">
    <source>
        <dbReference type="ARBA" id="ARBA00034296"/>
    </source>
</evidence>
<gene>
    <name evidence="14" type="ORF">QR98_0074600</name>
</gene>
<dbReference type="SMART" id="SM00864">
    <property type="entry name" value="Tubulin"/>
    <property type="match status" value="1"/>
</dbReference>
<dbReference type="GO" id="GO:0005874">
    <property type="term" value="C:microtubule"/>
    <property type="evidence" value="ECO:0007669"/>
    <property type="project" value="UniProtKB-KW"/>
</dbReference>
<dbReference type="InterPro" id="IPR013838">
    <property type="entry name" value="Beta-tubulin_BS"/>
</dbReference>
<dbReference type="Gene3D" id="1.10.287.600">
    <property type="entry name" value="Helix hairpin bin"/>
    <property type="match status" value="1"/>
</dbReference>
<dbReference type="PANTHER" id="PTHR36527:SF3">
    <property type="entry name" value="OS01G0282866 PROTEIN"/>
    <property type="match status" value="1"/>
</dbReference>
<name>A0A132AD76_SARSC</name>
<dbReference type="FunFam" id="3.40.50.1440:FF:000031">
    <property type="entry name" value="tubulin beta-4A chain isoform X5"/>
    <property type="match status" value="1"/>
</dbReference>
<dbReference type="PRINTS" id="PR01163">
    <property type="entry name" value="BETATUBULIN"/>
</dbReference>
<dbReference type="InterPro" id="IPR017975">
    <property type="entry name" value="Tubulin_CS"/>
</dbReference>
<evidence type="ECO:0000259" key="13">
    <source>
        <dbReference type="SMART" id="SM00864"/>
    </source>
</evidence>
<dbReference type="GO" id="GO:0003924">
    <property type="term" value="F:GTPase activity"/>
    <property type="evidence" value="ECO:0007669"/>
    <property type="project" value="InterPro"/>
</dbReference>
<dbReference type="VEuPathDB" id="VectorBase:SSCA007992"/>
<sequence>MREIVHIQAGQCGNQIGAKFWEVISDEHGIDPTGTYHGDSPLQLERINVYYNEASGGKYVPRAVLLDLEPGTMDSVRSGVFGTLFRPDNFIFGQSGAGNNWAKGHYTEGAELVDTVLDVVRKEAEGCDCLQGFQLAHSLGGGTGSGMGTLLISKIREEGLKMAATFIGNSTAIQELFKRISEQFTAFLHWYTGEGMDEMEFTEAESNMNDLVSEYQQYQEATADDEDVYEEEESPETA</sequence>
<comment type="cofactor">
    <cofactor evidence="1">
        <name>Mg(2+)</name>
        <dbReference type="ChEBI" id="CHEBI:18420"/>
    </cofactor>
</comment>
<feature type="region of interest" description="Disordered" evidence="12">
    <location>
        <begin position="219"/>
        <end position="238"/>
    </location>
</feature>
<comment type="function">
    <text evidence="10 11">Tubulin is the major constituent of microtubules, a cylinder consisting of laterally associated linear protofilaments composed of alpha- and beta-tubulin heterodimers. Microtubules grow by the addition of GTP-tubulin dimers to the microtubule end, where a stabilizing cap forms. Below the cap, tubulin dimers are in GDP-bound state, owing to GTPase activity of alpha-tubulin.</text>
</comment>
<dbReference type="SUPFAM" id="SSF55307">
    <property type="entry name" value="Tubulin C-terminal domain-like"/>
    <property type="match status" value="1"/>
</dbReference>
<keyword evidence="8 11" id="KW-0342">GTP-binding</keyword>
<dbReference type="InterPro" id="IPR023123">
    <property type="entry name" value="Tubulin_C"/>
</dbReference>
<reference evidence="14 15" key="1">
    <citation type="journal article" date="2015" name="Parasit. Vectors">
        <title>Draft genome of the scabies mite.</title>
        <authorList>
            <person name="Rider S.D.Jr."/>
            <person name="Morgan M.S."/>
            <person name="Arlian L.G."/>
        </authorList>
    </citation>
    <scope>NUCLEOTIDE SEQUENCE [LARGE SCALE GENOMIC DNA]</scope>
    <source>
        <strain evidence="14">Arlian Lab</strain>
    </source>
</reference>
<keyword evidence="7 11" id="KW-0547">Nucleotide-binding</keyword>
<comment type="caution">
    <text evidence="14">The sequence shown here is derived from an EMBL/GenBank/DDBJ whole genome shotgun (WGS) entry which is preliminary data.</text>
</comment>
<dbReference type="SUPFAM" id="SSF52490">
    <property type="entry name" value="Tubulin nucleotide-binding domain-like"/>
    <property type="match status" value="1"/>
</dbReference>
<evidence type="ECO:0000256" key="5">
    <source>
        <dbReference type="ARBA" id="ARBA00022490"/>
    </source>
</evidence>
<evidence type="ECO:0000256" key="8">
    <source>
        <dbReference type="ARBA" id="ARBA00023134"/>
    </source>
</evidence>
<dbReference type="InterPro" id="IPR036525">
    <property type="entry name" value="Tubulin/FtsZ_GTPase_sf"/>
</dbReference>
<dbReference type="AlphaFoldDB" id="A0A132AD76"/>
<evidence type="ECO:0000256" key="6">
    <source>
        <dbReference type="ARBA" id="ARBA00022701"/>
    </source>
</evidence>
<dbReference type="OrthoDB" id="1662883at2759"/>
<comment type="subcellular location">
    <subcellularLocation>
        <location evidence="2">Cytoplasm</location>
        <location evidence="2">Cytoskeleton</location>
    </subcellularLocation>
</comment>
<accession>A0A132AD76</accession>
<evidence type="ECO:0000256" key="1">
    <source>
        <dbReference type="ARBA" id="ARBA00001946"/>
    </source>
</evidence>
<keyword evidence="6 11" id="KW-0493">Microtubule</keyword>
<dbReference type="FunFam" id="1.10.287.600:FF:000013">
    <property type="entry name" value="Tubulin beta chain"/>
    <property type="match status" value="1"/>
</dbReference>
<dbReference type="InterPro" id="IPR000217">
    <property type="entry name" value="Tubulin"/>
</dbReference>
<evidence type="ECO:0000313" key="14">
    <source>
        <dbReference type="EMBL" id="KPM08934.1"/>
    </source>
</evidence>